<dbReference type="InterPro" id="IPR029069">
    <property type="entry name" value="HotDog_dom_sf"/>
</dbReference>
<dbReference type="Gene3D" id="3.10.129.10">
    <property type="entry name" value="Hotdog Thioesterase"/>
    <property type="match status" value="1"/>
</dbReference>
<dbReference type="PANTHER" id="PTHR43240:SF7">
    <property type="entry name" value="BLR7284 PROTEIN"/>
    <property type="match status" value="1"/>
</dbReference>
<dbReference type="Proteomes" id="UP000199233">
    <property type="component" value="Unassembled WGS sequence"/>
</dbReference>
<dbReference type="EMBL" id="FOFS01000009">
    <property type="protein sequence ID" value="SEQ69460.1"/>
    <property type="molecule type" value="Genomic_DNA"/>
</dbReference>
<feature type="domain" description="Thioesterase" evidence="2">
    <location>
        <begin position="53"/>
        <end position="128"/>
    </location>
</feature>
<dbReference type="RefSeq" id="WP_093286674.1">
    <property type="nucleotide sequence ID" value="NZ_FOFS01000009.1"/>
</dbReference>
<reference evidence="3 4" key="1">
    <citation type="submission" date="2016-10" db="EMBL/GenBank/DDBJ databases">
        <authorList>
            <person name="de Groot N.N."/>
        </authorList>
    </citation>
    <scope>NUCLEOTIDE SEQUENCE [LARGE SCALE GENOMIC DNA]</scope>
    <source>
        <strain evidence="3 4">DSM 25927</strain>
    </source>
</reference>
<organism evidence="3 4">
    <name type="scientific">Solimonas aquatica</name>
    <dbReference type="NCBI Taxonomy" id="489703"/>
    <lineage>
        <taxon>Bacteria</taxon>
        <taxon>Pseudomonadati</taxon>
        <taxon>Pseudomonadota</taxon>
        <taxon>Gammaproteobacteria</taxon>
        <taxon>Nevskiales</taxon>
        <taxon>Nevskiaceae</taxon>
        <taxon>Solimonas</taxon>
    </lineage>
</organism>
<evidence type="ECO:0000313" key="3">
    <source>
        <dbReference type="EMBL" id="SEQ69460.1"/>
    </source>
</evidence>
<accession>A0A1H9I4D5</accession>
<dbReference type="GO" id="GO:0005829">
    <property type="term" value="C:cytosol"/>
    <property type="evidence" value="ECO:0007669"/>
    <property type="project" value="TreeGrafter"/>
</dbReference>
<dbReference type="Pfam" id="PF03061">
    <property type="entry name" value="4HBT"/>
    <property type="match status" value="1"/>
</dbReference>
<dbReference type="SUPFAM" id="SSF54637">
    <property type="entry name" value="Thioesterase/thiol ester dehydrase-isomerase"/>
    <property type="match status" value="1"/>
</dbReference>
<proteinExistence type="predicted"/>
<dbReference type="InterPro" id="IPR003736">
    <property type="entry name" value="PAAI_dom"/>
</dbReference>
<dbReference type="InterPro" id="IPR006683">
    <property type="entry name" value="Thioestr_dom"/>
</dbReference>
<sequence length="148" mass="16278">MNSESFLDQLLQRYARFSPHTRDCGIEITALSAEGVSTQLPYREDWLGDADSGRLHPGVLSVLIDSSAGVALMAHLGQPERIATLDLRIDHLRPAFAGSALHCHAHCYRKTSSIAFLSAEAWQDDRERPIARAQLVFARNGVRNAGVV</sequence>
<keyword evidence="1" id="KW-0378">Hydrolase</keyword>
<dbReference type="PANTHER" id="PTHR43240">
    <property type="entry name" value="1,4-DIHYDROXY-2-NAPHTHOYL-COA THIOESTERASE 1"/>
    <property type="match status" value="1"/>
</dbReference>
<dbReference type="STRING" id="489703.SAMN04488038_109175"/>
<dbReference type="OrthoDB" id="9813158at2"/>
<dbReference type="GO" id="GO:0061522">
    <property type="term" value="F:1,4-dihydroxy-2-naphthoyl-CoA thioesterase activity"/>
    <property type="evidence" value="ECO:0007669"/>
    <property type="project" value="TreeGrafter"/>
</dbReference>
<protein>
    <submittedName>
        <fullName evidence="3">Uncharacterized domain 1-containing protein</fullName>
    </submittedName>
</protein>
<evidence type="ECO:0000259" key="2">
    <source>
        <dbReference type="Pfam" id="PF03061"/>
    </source>
</evidence>
<evidence type="ECO:0000256" key="1">
    <source>
        <dbReference type="ARBA" id="ARBA00022801"/>
    </source>
</evidence>
<keyword evidence="4" id="KW-1185">Reference proteome</keyword>
<gene>
    <name evidence="3" type="ORF">SAMN04488038_109175</name>
</gene>
<dbReference type="AlphaFoldDB" id="A0A1H9I4D5"/>
<name>A0A1H9I4D5_9GAMM</name>
<evidence type="ECO:0000313" key="4">
    <source>
        <dbReference type="Proteomes" id="UP000199233"/>
    </source>
</evidence>
<dbReference type="CDD" id="cd03443">
    <property type="entry name" value="PaaI_thioesterase"/>
    <property type="match status" value="1"/>
</dbReference>
<dbReference type="NCBIfam" id="TIGR00369">
    <property type="entry name" value="unchar_dom_1"/>
    <property type="match status" value="1"/>
</dbReference>